<gene>
    <name evidence="2" type="primary">LOC106124964</name>
</gene>
<evidence type="ECO:0000313" key="2">
    <source>
        <dbReference type="RefSeq" id="XP_013177469.1"/>
    </source>
</evidence>
<dbReference type="GeneID" id="106124964"/>
<protein>
    <submittedName>
        <fullName evidence="2">Uncharacterized protein LOC106124964</fullName>
    </submittedName>
</protein>
<dbReference type="KEGG" id="pxu:106124964"/>
<evidence type="ECO:0000256" key="1">
    <source>
        <dbReference type="SAM" id="SignalP"/>
    </source>
</evidence>
<dbReference type="AlphaFoldDB" id="A0AAJ6ZR31"/>
<dbReference type="RefSeq" id="XP_013177469.1">
    <property type="nucleotide sequence ID" value="XM_013322015.1"/>
</dbReference>
<name>A0AAJ6ZR31_PAPXU</name>
<accession>A0AAJ6ZR31</accession>
<dbReference type="Proteomes" id="UP000694872">
    <property type="component" value="Unplaced"/>
</dbReference>
<reference evidence="2" key="1">
    <citation type="submission" date="2025-08" db="UniProtKB">
        <authorList>
            <consortium name="RefSeq"/>
        </authorList>
    </citation>
    <scope>IDENTIFICATION</scope>
</reference>
<keyword evidence="1" id="KW-0732">Signal</keyword>
<proteinExistence type="predicted"/>
<feature type="chain" id="PRO_5042507735" evidence="1">
    <location>
        <begin position="21"/>
        <end position="100"/>
    </location>
</feature>
<sequence length="100" mass="10418">MLFKVRYLVAIMALFALVDAGRIIRSPGNRGWGSFDSNPTTNARVSPVHGSLARSSSWEGATGAGVRSFGNGYGAASSFGSGWDTGSLGRSNNAGCNSEW</sequence>
<organism evidence="2">
    <name type="scientific">Papilio xuthus</name>
    <name type="common">Asian swallowtail butterfly</name>
    <dbReference type="NCBI Taxonomy" id="66420"/>
    <lineage>
        <taxon>Eukaryota</taxon>
        <taxon>Metazoa</taxon>
        <taxon>Ecdysozoa</taxon>
        <taxon>Arthropoda</taxon>
        <taxon>Hexapoda</taxon>
        <taxon>Insecta</taxon>
        <taxon>Pterygota</taxon>
        <taxon>Neoptera</taxon>
        <taxon>Endopterygota</taxon>
        <taxon>Lepidoptera</taxon>
        <taxon>Glossata</taxon>
        <taxon>Ditrysia</taxon>
        <taxon>Papilionoidea</taxon>
        <taxon>Papilionidae</taxon>
        <taxon>Papilioninae</taxon>
        <taxon>Papilio</taxon>
    </lineage>
</organism>
<feature type="signal peptide" evidence="1">
    <location>
        <begin position="1"/>
        <end position="20"/>
    </location>
</feature>